<keyword evidence="7" id="KW-1185">Reference proteome</keyword>
<dbReference type="GO" id="GO:0016702">
    <property type="term" value="F:oxidoreductase activity, acting on single donors with incorporation of molecular oxygen, incorporation of two atoms of oxygen"/>
    <property type="evidence" value="ECO:0007669"/>
    <property type="project" value="InterPro"/>
</dbReference>
<evidence type="ECO:0000256" key="1">
    <source>
        <dbReference type="ARBA" id="ARBA00021175"/>
    </source>
</evidence>
<feature type="domain" description="Lipoxygenase" evidence="5">
    <location>
        <begin position="177"/>
        <end position="653"/>
    </location>
</feature>
<evidence type="ECO:0000313" key="7">
    <source>
        <dbReference type="Proteomes" id="UP000807469"/>
    </source>
</evidence>
<dbReference type="PROSITE" id="PS51393">
    <property type="entry name" value="LIPOXYGENASE_3"/>
    <property type="match status" value="1"/>
</dbReference>
<proteinExistence type="predicted"/>
<sequence>MSIHLINNHPSLALLRKRQLLPYVKGRPLPSTYQEAINNTVDSFSEAKRTLDWFFDVAGFQSSAADSEGTASLPDRQNQYQFVDNDTFPPHLETIPWADRTATTSIFDFKRLYDTIVLMFHAYYLDVNGVEHLGPDGADSMKALEDRNRTLHDDAAPGWFNTGNMFTAANVGLRDDWYTDAVFAQQQFTGTNPTTLALASAEWISVFTTAAAGNAAVLNLLKTAPPKSFYIQDYSYFRKEAGMKPADDISTNTDGIVHFGCASVALFYLPPTGELHPLGIIIDWKGSLAASVAIFNKRILPTDPTTNEKDDWPWRYAKTCVQVSDWTKHEITVHLTNTHFVEEVTVVAAQRSFPSDHIVYRILKEHWTTTLSINSLARSILVPKVVMPLSAFTEAQIISFVNQEYANFNWTGMYIPADLNNRGFPIAELDTNPKYHNYGYGREINLMWNTLRKFVATAITPHYPLGDIQVKNDKYVATFCKEMQSTLGGKMTSFPSISTLAGLIDAVTMCIHIAAPQHTAVNYLQQYYMTFVPNKPSSLYAPLPTTLAQLQAYGEADLLNALPIKKGQDQNWLLMAQVPYLLSPAVEEPVSLTTYAKQAAADKDPFVAAAGKALEADLDLLTTTFIKIGGELDDQTKEYDVLYPDSTAKAIVI</sequence>
<dbReference type="InterPro" id="IPR036226">
    <property type="entry name" value="LipOase_C_sf"/>
</dbReference>
<dbReference type="Pfam" id="PF00305">
    <property type="entry name" value="Lipoxygenase"/>
    <property type="match status" value="1"/>
</dbReference>
<dbReference type="GO" id="GO:0043651">
    <property type="term" value="P:linoleic acid metabolic process"/>
    <property type="evidence" value="ECO:0007669"/>
    <property type="project" value="UniProtKB-ARBA"/>
</dbReference>
<keyword evidence="4" id="KW-0560">Oxidoreductase</keyword>
<dbReference type="Proteomes" id="UP000807469">
    <property type="component" value="Unassembled WGS sequence"/>
</dbReference>
<accession>A0A9P6CR82</accession>
<comment type="caution">
    <text evidence="6">The sequence shown here is derived from an EMBL/GenBank/DDBJ whole genome shotgun (WGS) entry which is preliminary data.</text>
</comment>
<reference evidence="6" key="1">
    <citation type="submission" date="2020-11" db="EMBL/GenBank/DDBJ databases">
        <authorList>
            <consortium name="DOE Joint Genome Institute"/>
            <person name="Ahrendt S."/>
            <person name="Riley R."/>
            <person name="Andreopoulos W."/>
            <person name="Labutti K."/>
            <person name="Pangilinan J."/>
            <person name="Ruiz-Duenas F.J."/>
            <person name="Barrasa J.M."/>
            <person name="Sanchez-Garcia M."/>
            <person name="Camarero S."/>
            <person name="Miyauchi S."/>
            <person name="Serrano A."/>
            <person name="Linde D."/>
            <person name="Babiker R."/>
            <person name="Drula E."/>
            <person name="Ayuso-Fernandez I."/>
            <person name="Pacheco R."/>
            <person name="Padilla G."/>
            <person name="Ferreira P."/>
            <person name="Barriuso J."/>
            <person name="Kellner H."/>
            <person name="Castanera R."/>
            <person name="Alfaro M."/>
            <person name="Ramirez L."/>
            <person name="Pisabarro A.G."/>
            <person name="Kuo A."/>
            <person name="Tritt A."/>
            <person name="Lipzen A."/>
            <person name="He G."/>
            <person name="Yan M."/>
            <person name="Ng V."/>
            <person name="Cullen D."/>
            <person name="Martin F."/>
            <person name="Rosso M.-N."/>
            <person name="Henrissat B."/>
            <person name="Hibbett D."/>
            <person name="Martinez A.T."/>
            <person name="Grigoriev I.V."/>
        </authorList>
    </citation>
    <scope>NUCLEOTIDE SEQUENCE</scope>
    <source>
        <strain evidence="6">CIRM-BRFM 674</strain>
    </source>
</reference>
<dbReference type="GO" id="GO:0046872">
    <property type="term" value="F:metal ion binding"/>
    <property type="evidence" value="ECO:0007669"/>
    <property type="project" value="UniProtKB-KW"/>
</dbReference>
<dbReference type="AlphaFoldDB" id="A0A9P6CR82"/>
<evidence type="ECO:0000256" key="3">
    <source>
        <dbReference type="ARBA" id="ARBA00022964"/>
    </source>
</evidence>
<gene>
    <name evidence="6" type="ORF">BDN70DRAFT_811775</name>
</gene>
<dbReference type="OrthoDB" id="407298at2759"/>
<dbReference type="SUPFAM" id="SSF48484">
    <property type="entry name" value="Lipoxigenase"/>
    <property type="match status" value="1"/>
</dbReference>
<keyword evidence="3" id="KW-0223">Dioxygenase</keyword>
<dbReference type="InterPro" id="IPR013819">
    <property type="entry name" value="LipOase_C"/>
</dbReference>
<dbReference type="Gene3D" id="3.10.450.60">
    <property type="match status" value="1"/>
</dbReference>
<dbReference type="PANTHER" id="PTHR11771">
    <property type="entry name" value="LIPOXYGENASE"/>
    <property type="match status" value="1"/>
</dbReference>
<evidence type="ECO:0000256" key="4">
    <source>
        <dbReference type="ARBA" id="ARBA00023002"/>
    </source>
</evidence>
<dbReference type="EMBL" id="MU155284">
    <property type="protein sequence ID" value="KAF9476736.1"/>
    <property type="molecule type" value="Genomic_DNA"/>
</dbReference>
<dbReference type="Gene3D" id="1.20.245.10">
    <property type="entry name" value="Lipoxygenase-1, Domain 5"/>
    <property type="match status" value="1"/>
</dbReference>
<evidence type="ECO:0000313" key="6">
    <source>
        <dbReference type="EMBL" id="KAF9476736.1"/>
    </source>
</evidence>
<organism evidence="6 7">
    <name type="scientific">Pholiota conissans</name>
    <dbReference type="NCBI Taxonomy" id="109636"/>
    <lineage>
        <taxon>Eukaryota</taxon>
        <taxon>Fungi</taxon>
        <taxon>Dikarya</taxon>
        <taxon>Basidiomycota</taxon>
        <taxon>Agaricomycotina</taxon>
        <taxon>Agaricomycetes</taxon>
        <taxon>Agaricomycetidae</taxon>
        <taxon>Agaricales</taxon>
        <taxon>Agaricineae</taxon>
        <taxon>Strophariaceae</taxon>
        <taxon>Pholiota</taxon>
    </lineage>
</organism>
<evidence type="ECO:0000256" key="2">
    <source>
        <dbReference type="ARBA" id="ARBA00022723"/>
    </source>
</evidence>
<evidence type="ECO:0000259" key="5">
    <source>
        <dbReference type="PROSITE" id="PS51393"/>
    </source>
</evidence>
<dbReference type="InterPro" id="IPR000907">
    <property type="entry name" value="LipOase"/>
</dbReference>
<keyword evidence="2" id="KW-0479">Metal-binding</keyword>
<name>A0A9P6CR82_9AGAR</name>
<dbReference type="GO" id="GO:0034440">
    <property type="term" value="P:lipid oxidation"/>
    <property type="evidence" value="ECO:0007669"/>
    <property type="project" value="InterPro"/>
</dbReference>
<protein>
    <recommendedName>
        <fullName evidence="1">Manganese lipoxygenase</fullName>
    </recommendedName>
</protein>